<dbReference type="EMBL" id="JABFUD020000024">
    <property type="protein sequence ID" value="KAI5059910.1"/>
    <property type="molecule type" value="Genomic_DNA"/>
</dbReference>
<proteinExistence type="predicted"/>
<organism evidence="1 2">
    <name type="scientific">Adiantum capillus-veneris</name>
    <name type="common">Maidenhair fern</name>
    <dbReference type="NCBI Taxonomy" id="13818"/>
    <lineage>
        <taxon>Eukaryota</taxon>
        <taxon>Viridiplantae</taxon>
        <taxon>Streptophyta</taxon>
        <taxon>Embryophyta</taxon>
        <taxon>Tracheophyta</taxon>
        <taxon>Polypodiopsida</taxon>
        <taxon>Polypodiidae</taxon>
        <taxon>Polypodiales</taxon>
        <taxon>Pteridineae</taxon>
        <taxon>Pteridaceae</taxon>
        <taxon>Vittarioideae</taxon>
        <taxon>Adiantum</taxon>
    </lineage>
</organism>
<name>A0A9D4U2T6_ADICA</name>
<gene>
    <name evidence="1" type="ORF">GOP47_0024330</name>
</gene>
<evidence type="ECO:0000313" key="2">
    <source>
        <dbReference type="Proteomes" id="UP000886520"/>
    </source>
</evidence>
<accession>A0A9D4U2T6</accession>
<comment type="caution">
    <text evidence="1">The sequence shown here is derived from an EMBL/GenBank/DDBJ whole genome shotgun (WGS) entry which is preliminary data.</text>
</comment>
<reference evidence="1" key="1">
    <citation type="submission" date="2021-01" db="EMBL/GenBank/DDBJ databases">
        <title>Adiantum capillus-veneris genome.</title>
        <authorList>
            <person name="Fang Y."/>
            <person name="Liao Q."/>
        </authorList>
    </citation>
    <scope>NUCLEOTIDE SEQUENCE</scope>
    <source>
        <strain evidence="1">H3</strain>
        <tissue evidence="1">Leaf</tissue>
    </source>
</reference>
<protein>
    <submittedName>
        <fullName evidence="1">Uncharacterized protein</fullName>
    </submittedName>
</protein>
<sequence length="68" mass="7810">MSFLVCMLVKLVFKGRPACSLDAERRLLHIPREEATGTSARRSKARALDCHCRLKQECEIARFSFVWA</sequence>
<dbReference type="AlphaFoldDB" id="A0A9D4U2T6"/>
<evidence type="ECO:0000313" key="1">
    <source>
        <dbReference type="EMBL" id="KAI5059910.1"/>
    </source>
</evidence>
<keyword evidence="2" id="KW-1185">Reference proteome</keyword>
<dbReference type="Proteomes" id="UP000886520">
    <property type="component" value="Chromosome 24"/>
</dbReference>